<feature type="compositionally biased region" description="Low complexity" evidence="1">
    <location>
        <begin position="102"/>
        <end position="121"/>
    </location>
</feature>
<evidence type="ECO:0000313" key="4">
    <source>
        <dbReference type="Proteomes" id="UP000661691"/>
    </source>
</evidence>
<dbReference type="InterPro" id="IPR027954">
    <property type="entry name" value="Transcobalamin-like_C"/>
</dbReference>
<dbReference type="Gene3D" id="2.170.130.30">
    <property type="match status" value="1"/>
</dbReference>
<accession>A0A926RSH8</accession>
<protein>
    <submittedName>
        <fullName evidence="3">DUF4430 domain-containing protein</fullName>
    </submittedName>
</protein>
<proteinExistence type="predicted"/>
<feature type="compositionally biased region" description="Basic and acidic residues" evidence="1">
    <location>
        <begin position="47"/>
        <end position="63"/>
    </location>
</feature>
<organism evidence="3 4">
    <name type="scientific">Polycladospora coralii</name>
    <dbReference type="NCBI Taxonomy" id="2771432"/>
    <lineage>
        <taxon>Bacteria</taxon>
        <taxon>Bacillati</taxon>
        <taxon>Bacillota</taxon>
        <taxon>Bacilli</taxon>
        <taxon>Bacillales</taxon>
        <taxon>Thermoactinomycetaceae</taxon>
        <taxon>Polycladospora</taxon>
    </lineage>
</organism>
<evidence type="ECO:0000313" key="3">
    <source>
        <dbReference type="EMBL" id="MBD1371235.1"/>
    </source>
</evidence>
<keyword evidence="4" id="KW-1185">Reference proteome</keyword>
<gene>
    <name evidence="3" type="ORF">IC620_02540</name>
</gene>
<dbReference type="Pfam" id="PF14478">
    <property type="entry name" value="DUF4430"/>
    <property type="match status" value="1"/>
</dbReference>
<dbReference type="RefSeq" id="WP_191141428.1">
    <property type="nucleotide sequence ID" value="NZ_JACXAH010000002.1"/>
</dbReference>
<sequence length="231" mass="25532">MKRKLSLLVVIFGFISMGMGIGQAIQVWSPLAWIADTQQAKSIAGEANHREETIQVKPEKERNTTQSKNETPEKGIEINENQSLTEPDRSKSITSVTEEKPPTSTSSTPSTPTTSKSTTQSITLSITGSDGARFLAPAQISLRDGDTVFDALKRATDQNGIQMEYRGAKHTLYVEGIHNLYEFDKGPQSGWMYRVNGVFPNKSAGIFTINNGDRIEWLYTKNLGRDIGAEF</sequence>
<dbReference type="AlphaFoldDB" id="A0A926RSH8"/>
<evidence type="ECO:0000259" key="2">
    <source>
        <dbReference type="Pfam" id="PF14478"/>
    </source>
</evidence>
<feature type="domain" description="Transcobalamin-like C-terminal" evidence="2">
    <location>
        <begin position="145"/>
        <end position="221"/>
    </location>
</feature>
<name>A0A926RSH8_9BACL</name>
<reference evidence="3" key="1">
    <citation type="submission" date="2020-09" db="EMBL/GenBank/DDBJ databases">
        <title>A novel bacterium of genus Hazenella, isolated from South China Sea.</title>
        <authorList>
            <person name="Huang H."/>
            <person name="Mo K."/>
            <person name="Hu Y."/>
        </authorList>
    </citation>
    <scope>NUCLEOTIDE SEQUENCE</scope>
    <source>
        <strain evidence="3">IB182357</strain>
    </source>
</reference>
<dbReference type="EMBL" id="JACXAH010000002">
    <property type="protein sequence ID" value="MBD1371235.1"/>
    <property type="molecule type" value="Genomic_DNA"/>
</dbReference>
<feature type="compositionally biased region" description="Basic and acidic residues" evidence="1">
    <location>
        <begin position="86"/>
        <end position="101"/>
    </location>
</feature>
<evidence type="ECO:0000256" key="1">
    <source>
        <dbReference type="SAM" id="MobiDB-lite"/>
    </source>
</evidence>
<comment type="caution">
    <text evidence="3">The sequence shown here is derived from an EMBL/GenBank/DDBJ whole genome shotgun (WGS) entry which is preliminary data.</text>
</comment>
<feature type="region of interest" description="Disordered" evidence="1">
    <location>
        <begin position="45"/>
        <end position="121"/>
    </location>
</feature>
<dbReference type="Proteomes" id="UP000661691">
    <property type="component" value="Unassembled WGS sequence"/>
</dbReference>